<dbReference type="SUPFAM" id="SSF52075">
    <property type="entry name" value="Outer arm dynein light chain 1"/>
    <property type="match status" value="1"/>
</dbReference>
<keyword evidence="3" id="KW-0433">Leucine-rich repeat</keyword>
<dbReference type="SMART" id="SM00365">
    <property type="entry name" value="LRR_SD22"/>
    <property type="match status" value="3"/>
</dbReference>
<feature type="region of interest" description="Disordered" evidence="5">
    <location>
        <begin position="1042"/>
        <end position="1065"/>
    </location>
</feature>
<sequence>MANFGKDLQDRCVHIRSAEQTEHFTVYIISVTVGPYAWTVKHRYSEFHDLHERLTASFKLDKTLLPPKKLFGNQTEAFIKKRQRELEIYLQTIILYLAQHIPSCLAFFLDFDKYEIHGITQAMAEDLYNRGENLLQSREPYEVTSLQLYSLTERLKLPEPTCDSGDVKKDLGHILDFITRAKHLKVISSKKPVGSSNIVMSKLPFDLTLFKSLLTLEISGCNFRLVNGLETVKQTLTRFDVHESKSSIKEILLQDAPHWKAEDGSLIVGYWDLVLVADLSHNSFSDIPDCIQLMPNIENLNLSHNVIESIQNLQWLSQLTHLDLSKNNIRHVDSLHTKMGNVKVVKLAHNRLESLHGFAKLFSLEKLDVSHNKIVSIEELKYVSQLPCLEDLLLVGNAVTNTLDYRTKTLELFGDRVREVVLDKQVTDQKELDTVAVLQALQRAKDVKLTMRPKKNASAVSLSEYSQGSPTNSLTDNLESKTNRNDSPGPGVISRSVPSSTDWPRRESRDPPRSSNRSPSPYSQESVSSHSDTHEGEVGQIPEVHPFDFSAVPSSQGTAGQPVESSCKNVNNSNEVEDAFEEEIPHELVPEAHPFDLTIENPASLLSTSQQMSTSRRSLDLGQSPQKSLSTLSTTQKRQNVSSPLRSTSQTPSTASMVLKSGSEPLEPSALSPSRDMSRSLPANSGAAEKRTQMSSYNVADLPTKADHGFVLWLSEQLLTTGDVTPSHPGSDRHSGEKESILDILWCYAEQLSKPALLHPCCVVLTKNKIFIEKMVWLNSNFPGVPELEPFSIIPMGNLQQIVIGQCYSFLRLEEAFVGQGGTFTLFGVEPQGIKRFVNKLQAACLHLFVNSGPEYVNLTLQSDLLNMIVSREEEALRMASDRLAVALLVRLKGSSHFNFLVLSEYKVYCLDIAFIHWPPTSFETNPKHSITFNVLHEYSIVDTIRDIKIHPTQEAWSVNATNLEFVQYELTLELSVFNEHSKNTSPAETSRSVTDQSLIRSSITVAEHPQKKNTSISYLFPSAAQRDLFLDRLSNLRAEQAHRMSPSVREEPEGGNELVPLKDGNSVGKVWSLSESEPRKPDSKQTFLETTTALATPLSSALETRVTDFKSSKLHSNKTSNISISSSSQLSFKKAQLLKDIESLSISSSKSASITEIDIYDDYHSHSSPDRSLYYSTSPKDDLSISPMSNFSRASISPPVGQQEQGKKSVVYPSAVDAETTQAPHHCKIDTKADSLPSSFDWKQYYFRPSSNVTPGHDRKSGESTILQQSQRPPDHRIGLSLQIPKVFEDIESSTELDQTPSVETEHECYLKQCVKSYELIHPLPTKLKPLCLMNGRELKTFFHTMIAQNSPDVQEHLAEELHHVLWANIVPYTNPKHEIITLVMLSTHGIYFVSDSSPQHSRQARPSWMTHSRNQSDSAITWKSGDSDDSAPGKKVVKAFFSFRYSDILQVNIGLFDQCVRLTGTNDKSVFTIATRDSSATDTFVQKLKHILSLRVSSPMVEKTKSEIEQDFYVDSSQKVKATLEGFVYTHPSQVSFISPGEEAVQDILYLVNKRVSLTHTKTKAASTLWFYMQCYQMLSDLPDKSPPVSVIVTQTHFCLAEEDIVTYPLPDFVRGLPENPCHKIVECRRIDCLKRVTLYHGNHHWICLTFTDEVEDIVVDVSVEHFSPSSKGRLNPNPESTLKFFVQSMKERDKLVRVLEKLWKQLVSQVGRILDVHKV</sequence>
<dbReference type="PROSITE" id="PS50195">
    <property type="entry name" value="PX"/>
    <property type="match status" value="1"/>
</dbReference>
<feature type="compositionally biased region" description="Polar residues" evidence="5">
    <location>
        <begin position="552"/>
        <end position="569"/>
    </location>
</feature>
<dbReference type="PANTHER" id="PTHR15454:SF35">
    <property type="entry name" value="NISCHARIN"/>
    <property type="match status" value="1"/>
</dbReference>
<dbReference type="Proteomes" id="UP001497497">
    <property type="component" value="Unassembled WGS sequence"/>
</dbReference>
<evidence type="ECO:0000313" key="7">
    <source>
        <dbReference type="EMBL" id="CAL1531489.1"/>
    </source>
</evidence>
<evidence type="ECO:0000256" key="1">
    <source>
        <dbReference type="ARBA" id="ARBA00004496"/>
    </source>
</evidence>
<feature type="region of interest" description="Disordered" evidence="5">
    <location>
        <begin position="453"/>
        <end position="569"/>
    </location>
</feature>
<dbReference type="GO" id="GO:0005737">
    <property type="term" value="C:cytoplasm"/>
    <property type="evidence" value="ECO:0007669"/>
    <property type="project" value="UniProtKB-SubCell"/>
</dbReference>
<feature type="region of interest" description="Disordered" evidence="5">
    <location>
        <begin position="1252"/>
        <end position="1276"/>
    </location>
</feature>
<feature type="region of interest" description="Disordered" evidence="5">
    <location>
        <begin position="1187"/>
        <end position="1210"/>
    </location>
</feature>
<proteinExistence type="predicted"/>
<dbReference type="SMART" id="SM00312">
    <property type="entry name" value="PX"/>
    <property type="match status" value="1"/>
</dbReference>
<evidence type="ECO:0000259" key="6">
    <source>
        <dbReference type="PROSITE" id="PS50195"/>
    </source>
</evidence>
<comment type="caution">
    <text evidence="7">The sequence shown here is derived from an EMBL/GenBank/DDBJ whole genome shotgun (WGS) entry which is preliminary data.</text>
</comment>
<feature type="compositionally biased region" description="Low complexity" evidence="5">
    <location>
        <begin position="607"/>
        <end position="616"/>
    </location>
</feature>
<feature type="compositionally biased region" description="Low complexity" evidence="5">
    <location>
        <begin position="661"/>
        <end position="674"/>
    </location>
</feature>
<keyword evidence="4" id="KW-0677">Repeat</keyword>
<dbReference type="SUPFAM" id="SSF64268">
    <property type="entry name" value="PX domain"/>
    <property type="match status" value="1"/>
</dbReference>
<dbReference type="GO" id="GO:0035091">
    <property type="term" value="F:phosphatidylinositol binding"/>
    <property type="evidence" value="ECO:0007669"/>
    <property type="project" value="InterPro"/>
</dbReference>
<dbReference type="Gene3D" id="3.30.1520.10">
    <property type="entry name" value="Phox-like domain"/>
    <property type="match status" value="1"/>
</dbReference>
<feature type="compositionally biased region" description="Polar residues" evidence="5">
    <location>
        <begin position="1264"/>
        <end position="1273"/>
    </location>
</feature>
<dbReference type="InterPro" id="IPR001611">
    <property type="entry name" value="Leu-rich_rpt"/>
</dbReference>
<dbReference type="Pfam" id="PF25625">
    <property type="entry name" value="PH_NISCH_C"/>
    <property type="match status" value="1"/>
</dbReference>
<dbReference type="InterPro" id="IPR032675">
    <property type="entry name" value="LRR_dom_sf"/>
</dbReference>
<evidence type="ECO:0000256" key="3">
    <source>
        <dbReference type="ARBA" id="ARBA00022614"/>
    </source>
</evidence>
<dbReference type="FunFam" id="3.30.1520.10:FF:000020">
    <property type="entry name" value="nischarin isoform X1"/>
    <property type="match status" value="1"/>
</dbReference>
<dbReference type="EMBL" id="CAXITT010000091">
    <property type="protein sequence ID" value="CAL1531489.1"/>
    <property type="molecule type" value="Genomic_DNA"/>
</dbReference>
<keyword evidence="2" id="KW-0963">Cytoplasm</keyword>
<evidence type="ECO:0000256" key="2">
    <source>
        <dbReference type="ARBA" id="ARBA00022490"/>
    </source>
</evidence>
<gene>
    <name evidence="7" type="ORF">GSLYS_00005584001</name>
</gene>
<organism evidence="7 8">
    <name type="scientific">Lymnaea stagnalis</name>
    <name type="common">Great pond snail</name>
    <name type="synonym">Helix stagnalis</name>
    <dbReference type="NCBI Taxonomy" id="6523"/>
    <lineage>
        <taxon>Eukaryota</taxon>
        <taxon>Metazoa</taxon>
        <taxon>Spiralia</taxon>
        <taxon>Lophotrochozoa</taxon>
        <taxon>Mollusca</taxon>
        <taxon>Gastropoda</taxon>
        <taxon>Heterobranchia</taxon>
        <taxon>Euthyneura</taxon>
        <taxon>Panpulmonata</taxon>
        <taxon>Hygrophila</taxon>
        <taxon>Lymnaeoidea</taxon>
        <taxon>Lymnaeidae</taxon>
        <taxon>Lymnaea</taxon>
    </lineage>
</organism>
<dbReference type="Pfam" id="PF23142">
    <property type="entry name" value="PH_PLEKHM2"/>
    <property type="match status" value="1"/>
</dbReference>
<dbReference type="InterPro" id="IPR001683">
    <property type="entry name" value="PX_dom"/>
</dbReference>
<feature type="compositionally biased region" description="Low complexity" evidence="5">
    <location>
        <begin position="513"/>
        <end position="530"/>
    </location>
</feature>
<evidence type="ECO:0000256" key="5">
    <source>
        <dbReference type="SAM" id="MobiDB-lite"/>
    </source>
</evidence>
<feature type="region of interest" description="Disordered" evidence="5">
    <location>
        <begin position="607"/>
        <end position="692"/>
    </location>
</feature>
<reference evidence="7 8" key="1">
    <citation type="submission" date="2024-04" db="EMBL/GenBank/DDBJ databases">
        <authorList>
            <consortium name="Genoscope - CEA"/>
            <person name="William W."/>
        </authorList>
    </citation>
    <scope>NUCLEOTIDE SEQUENCE [LARGE SCALE GENOMIC DNA]</scope>
</reference>
<evidence type="ECO:0000313" key="8">
    <source>
        <dbReference type="Proteomes" id="UP001497497"/>
    </source>
</evidence>
<dbReference type="PANTHER" id="PTHR15454">
    <property type="entry name" value="NISCHARIN RELATED"/>
    <property type="match status" value="1"/>
</dbReference>
<feature type="compositionally biased region" description="Basic and acidic residues" evidence="5">
    <location>
        <begin position="503"/>
        <end position="512"/>
    </location>
</feature>
<comment type="subcellular location">
    <subcellularLocation>
        <location evidence="1">Cytoplasm</location>
    </subcellularLocation>
</comment>
<feature type="compositionally biased region" description="Polar residues" evidence="5">
    <location>
        <begin position="458"/>
        <end position="477"/>
    </location>
</feature>
<dbReference type="InterPro" id="IPR036871">
    <property type="entry name" value="PX_dom_sf"/>
</dbReference>
<dbReference type="InterPro" id="IPR057288">
    <property type="entry name" value="PH_PLEKHM2"/>
</dbReference>
<accession>A0AAV2HG87</accession>
<dbReference type="InterPro" id="IPR057714">
    <property type="entry name" value="PH_NISCH_C"/>
</dbReference>
<feature type="domain" description="PX" evidence="6">
    <location>
        <begin position="5"/>
        <end position="115"/>
    </location>
</feature>
<evidence type="ECO:0000256" key="4">
    <source>
        <dbReference type="ARBA" id="ARBA00022737"/>
    </source>
</evidence>
<protein>
    <recommendedName>
        <fullName evidence="6">PX domain-containing protein</fullName>
    </recommendedName>
</protein>
<feature type="compositionally biased region" description="Polar residues" evidence="5">
    <location>
        <begin position="1187"/>
        <end position="1205"/>
    </location>
</feature>
<dbReference type="Pfam" id="PF00787">
    <property type="entry name" value="PX"/>
    <property type="match status" value="1"/>
</dbReference>
<dbReference type="Gene3D" id="3.80.10.10">
    <property type="entry name" value="Ribonuclease Inhibitor"/>
    <property type="match status" value="2"/>
</dbReference>
<name>A0AAV2HG87_LYMST</name>
<dbReference type="PROSITE" id="PS51450">
    <property type="entry name" value="LRR"/>
    <property type="match status" value="3"/>
</dbReference>
<feature type="compositionally biased region" description="Polar residues" evidence="5">
    <location>
        <begin position="621"/>
        <end position="656"/>
    </location>
</feature>
<keyword evidence="8" id="KW-1185">Reference proteome</keyword>
<dbReference type="Pfam" id="PF13855">
    <property type="entry name" value="LRR_8"/>
    <property type="match status" value="1"/>
</dbReference>